<dbReference type="Pfam" id="PF01171">
    <property type="entry name" value="ATP_bind_3"/>
    <property type="match status" value="1"/>
</dbReference>
<evidence type="ECO:0000259" key="9">
    <source>
        <dbReference type="SMART" id="SM00977"/>
    </source>
</evidence>
<feature type="binding site" evidence="8">
    <location>
        <begin position="25"/>
        <end position="30"/>
    </location>
    <ligand>
        <name>ATP</name>
        <dbReference type="ChEBI" id="CHEBI:30616"/>
    </ligand>
</feature>
<feature type="domain" description="Lysidine-tRNA(Ile) synthetase C-terminal" evidence="9">
    <location>
        <begin position="383"/>
        <end position="455"/>
    </location>
</feature>
<comment type="similarity">
    <text evidence="8">Belongs to the tRNA(Ile)-lysidine synthase family.</text>
</comment>
<dbReference type="Gene3D" id="3.40.50.620">
    <property type="entry name" value="HUPs"/>
    <property type="match status" value="1"/>
</dbReference>
<evidence type="ECO:0000256" key="1">
    <source>
        <dbReference type="ARBA" id="ARBA00004496"/>
    </source>
</evidence>
<evidence type="ECO:0000313" key="11">
    <source>
        <dbReference type="Proteomes" id="UP001221597"/>
    </source>
</evidence>
<dbReference type="Pfam" id="PF11734">
    <property type="entry name" value="TilS_C"/>
    <property type="match status" value="1"/>
</dbReference>
<comment type="catalytic activity">
    <reaction evidence="7 8">
        <text>cytidine(34) in tRNA(Ile2) + L-lysine + ATP = lysidine(34) in tRNA(Ile2) + AMP + diphosphate + H(+)</text>
        <dbReference type="Rhea" id="RHEA:43744"/>
        <dbReference type="Rhea" id="RHEA-COMP:10625"/>
        <dbReference type="Rhea" id="RHEA-COMP:10670"/>
        <dbReference type="ChEBI" id="CHEBI:15378"/>
        <dbReference type="ChEBI" id="CHEBI:30616"/>
        <dbReference type="ChEBI" id="CHEBI:32551"/>
        <dbReference type="ChEBI" id="CHEBI:33019"/>
        <dbReference type="ChEBI" id="CHEBI:82748"/>
        <dbReference type="ChEBI" id="CHEBI:83665"/>
        <dbReference type="ChEBI" id="CHEBI:456215"/>
        <dbReference type="EC" id="6.3.4.19"/>
    </reaction>
</comment>
<evidence type="ECO:0000256" key="7">
    <source>
        <dbReference type="ARBA" id="ARBA00048539"/>
    </source>
</evidence>
<dbReference type="Proteomes" id="UP001221597">
    <property type="component" value="Chromosome"/>
</dbReference>
<dbReference type="SUPFAM" id="SSF56037">
    <property type="entry name" value="PheT/TilS domain"/>
    <property type="match status" value="1"/>
</dbReference>
<dbReference type="InterPro" id="IPR014729">
    <property type="entry name" value="Rossmann-like_a/b/a_fold"/>
</dbReference>
<gene>
    <name evidence="8 10" type="primary">tilS</name>
    <name evidence="10" type="ORF">P9989_00570</name>
</gene>
<dbReference type="RefSeq" id="WP_283076947.1">
    <property type="nucleotide sequence ID" value="NZ_CP121671.1"/>
</dbReference>
<dbReference type="InterPro" id="IPR012094">
    <property type="entry name" value="tRNA_Ile_lys_synt"/>
</dbReference>
<dbReference type="EMBL" id="CP121671">
    <property type="protein sequence ID" value="WFT74960.1"/>
    <property type="molecule type" value="Genomic_DNA"/>
</dbReference>
<dbReference type="InterPro" id="IPR011063">
    <property type="entry name" value="TilS/TtcA_N"/>
</dbReference>
<keyword evidence="11" id="KW-1185">Reference proteome</keyword>
<dbReference type="HAMAP" id="MF_01161">
    <property type="entry name" value="tRNA_Ile_lys_synt"/>
    <property type="match status" value="1"/>
</dbReference>
<dbReference type="SUPFAM" id="SSF52402">
    <property type="entry name" value="Adenine nucleotide alpha hydrolases-like"/>
    <property type="match status" value="1"/>
</dbReference>
<keyword evidence="4 8" id="KW-0819">tRNA processing</keyword>
<dbReference type="SMART" id="SM00977">
    <property type="entry name" value="TilS_C"/>
    <property type="match status" value="1"/>
</dbReference>
<dbReference type="Gene3D" id="3.30.465.60">
    <property type="match status" value="1"/>
</dbReference>
<proteinExistence type="inferred from homology"/>
<dbReference type="InterPro" id="IPR012796">
    <property type="entry name" value="Lysidine-tRNA-synth_C"/>
</dbReference>
<dbReference type="NCBIfam" id="TIGR02433">
    <property type="entry name" value="lysidine_TilS_C"/>
    <property type="match status" value="1"/>
</dbReference>
<evidence type="ECO:0000256" key="8">
    <source>
        <dbReference type="HAMAP-Rule" id="MF_01161"/>
    </source>
</evidence>
<evidence type="ECO:0000256" key="3">
    <source>
        <dbReference type="ARBA" id="ARBA00022598"/>
    </source>
</evidence>
<dbReference type="NCBIfam" id="TIGR02432">
    <property type="entry name" value="lysidine_TilS_N"/>
    <property type="match status" value="1"/>
</dbReference>
<dbReference type="CDD" id="cd01992">
    <property type="entry name" value="TilS_N"/>
    <property type="match status" value="1"/>
</dbReference>
<evidence type="ECO:0000256" key="6">
    <source>
        <dbReference type="ARBA" id="ARBA00022840"/>
    </source>
</evidence>
<dbReference type="PANTHER" id="PTHR43033:SF1">
    <property type="entry name" value="TRNA(ILE)-LYSIDINE SYNTHASE-RELATED"/>
    <property type="match status" value="1"/>
</dbReference>
<name>A0ABY8J2H8_9BACI</name>
<protein>
    <recommendedName>
        <fullName evidence="8">tRNA(Ile)-lysidine synthase</fullName>
        <ecNumber evidence="8">6.3.4.19</ecNumber>
    </recommendedName>
    <alternativeName>
        <fullName evidence="8">tRNA(Ile)-2-lysyl-cytidine synthase</fullName>
    </alternativeName>
    <alternativeName>
        <fullName evidence="8">tRNA(Ile)-lysidine synthetase</fullName>
    </alternativeName>
</protein>
<comment type="subcellular location">
    <subcellularLocation>
        <location evidence="1 8">Cytoplasm</location>
    </subcellularLocation>
</comment>
<accession>A0ABY8J2H8</accession>
<keyword evidence="5 8" id="KW-0547">Nucleotide-binding</keyword>
<dbReference type="EC" id="6.3.4.19" evidence="8"/>
<keyword evidence="6 8" id="KW-0067">ATP-binding</keyword>
<dbReference type="GO" id="GO:0032267">
    <property type="term" value="F:tRNA(Ile)-lysidine synthase activity"/>
    <property type="evidence" value="ECO:0007669"/>
    <property type="project" value="UniProtKB-EC"/>
</dbReference>
<comment type="domain">
    <text evidence="8">The N-terminal region contains the highly conserved SGGXDS motif, predicted to be a P-loop motif involved in ATP binding.</text>
</comment>
<reference evidence="10 11" key="1">
    <citation type="submission" date="2023-04" db="EMBL/GenBank/DDBJ databases">
        <title>Genome sequence of Halobacillus naozhouensis KACC 21980.</title>
        <authorList>
            <person name="Kim S."/>
            <person name="Heo J."/>
            <person name="Kwon S.-W."/>
        </authorList>
    </citation>
    <scope>NUCLEOTIDE SEQUENCE [LARGE SCALE GENOMIC DNA]</scope>
    <source>
        <strain evidence="10 11">KCTC 13234</strain>
    </source>
</reference>
<evidence type="ECO:0000313" key="10">
    <source>
        <dbReference type="EMBL" id="WFT74960.1"/>
    </source>
</evidence>
<keyword evidence="3 8" id="KW-0436">Ligase</keyword>
<evidence type="ECO:0000256" key="2">
    <source>
        <dbReference type="ARBA" id="ARBA00022490"/>
    </source>
</evidence>
<sequence length="463" mass="53630">MQVVQSFIEKHQLLQANQTVVVAVSGGPDSLALLHYLNQLKATMNLRIVAVSVDHGLRGETSLEDLRYVEKLSAEWEVEFVGTTVDVHSYKEQTGGGTQEAARALRYHFFEQVMNQVEGDVLALGHHGDDQAETMMMQMVRSVRPESVRGMPVSRPFSLGKLIRPFLCLEKEELLRYCALHKITYKLDETNQHTDYTRNAFRKYVMPFFKEQNPKLNKHLQLMSERVRDNQQYLESQAEQVLETMEMSYKNEPFVKFSIRCFLTHPLALQRTTFHLILNYLYGYQKEEVSYMHEEVFFKLLHEDKPNAELNLPNGLKVIRSYDEVRLTFSKLNQPGAFTKTLYIGDTIELPDGSIVTAEWTTDDRELDLFEYICDSYHVKLPLIVRTRRPGDRISPRGMDGSKKVKDIFIDQKVPTDRREDWPLVTDSDGHILWLVGLKKGGDCVNGKSDTRLRLQYKNIRDT</sequence>
<organism evidence="10 11">
    <name type="scientific">Halobacillus naozhouensis</name>
    <dbReference type="NCBI Taxonomy" id="554880"/>
    <lineage>
        <taxon>Bacteria</taxon>
        <taxon>Bacillati</taxon>
        <taxon>Bacillota</taxon>
        <taxon>Bacilli</taxon>
        <taxon>Bacillales</taxon>
        <taxon>Bacillaceae</taxon>
        <taxon>Halobacillus</taxon>
    </lineage>
</organism>
<keyword evidence="2 8" id="KW-0963">Cytoplasm</keyword>
<comment type="function">
    <text evidence="8">Ligates lysine onto the cytidine present at position 34 of the AUA codon-specific tRNA(Ile) that contains the anticodon CAU, in an ATP-dependent manner. Cytidine is converted to lysidine, thus changing the amino acid specificity of the tRNA from methionine to isoleucine.</text>
</comment>
<dbReference type="InterPro" id="IPR012795">
    <property type="entry name" value="tRNA_Ile_lys_synt_N"/>
</dbReference>
<evidence type="ECO:0000256" key="4">
    <source>
        <dbReference type="ARBA" id="ARBA00022694"/>
    </source>
</evidence>
<dbReference type="PANTHER" id="PTHR43033">
    <property type="entry name" value="TRNA(ILE)-LYSIDINE SYNTHASE-RELATED"/>
    <property type="match status" value="1"/>
</dbReference>
<dbReference type="SUPFAM" id="SSF82829">
    <property type="entry name" value="MesJ substrate recognition domain-like"/>
    <property type="match status" value="1"/>
</dbReference>
<evidence type="ECO:0000256" key="5">
    <source>
        <dbReference type="ARBA" id="ARBA00022741"/>
    </source>
</evidence>